<gene>
    <name evidence="3" type="ORF">GCM10009550_41800</name>
</gene>
<dbReference type="Gene3D" id="3.50.50.60">
    <property type="entry name" value="FAD/NAD(P)-binding domain"/>
    <property type="match status" value="1"/>
</dbReference>
<keyword evidence="1" id="KW-0560">Oxidoreductase</keyword>
<evidence type="ECO:0000256" key="2">
    <source>
        <dbReference type="SAM" id="MobiDB-lite"/>
    </source>
</evidence>
<feature type="compositionally biased region" description="Basic residues" evidence="2">
    <location>
        <begin position="1"/>
        <end position="21"/>
    </location>
</feature>
<dbReference type="GO" id="GO:0004497">
    <property type="term" value="F:monooxygenase activity"/>
    <property type="evidence" value="ECO:0007669"/>
    <property type="project" value="UniProtKB-KW"/>
</dbReference>
<evidence type="ECO:0000313" key="3">
    <source>
        <dbReference type="EMBL" id="GAA0956117.1"/>
    </source>
</evidence>
<keyword evidence="4" id="KW-1185">Reference proteome</keyword>
<dbReference type="InterPro" id="IPR050982">
    <property type="entry name" value="Auxin_biosynth/cation_transpt"/>
</dbReference>
<sequence length="382" mass="41346">MDGHRPGARRRRLPALRRRAKNVPDTQGREVDVLIIGGGQAGSAAGFYLRRAGIDFTILDDQDQPGGAWRHAWPSLRLFSPSQYSSLPGRMMPAPADGGYPTASGTVAYLTDYQRRYDLPMVRPVHVDAVHRADGGLLVRTGTGDWHAKIVISATGTWSRPYIPYYPGIGEFAGRQLHTAHYTGPEPFTGQRVVIVGGGNSAAQLLAEISTVAETTWVTSRPPKLLPDDIDGKALFDLATRRYQALTSGQEHAGVGGLGDIVAVPPIREARERGVLKAEPMFARITPVGVAWPDDTHLACDTIVWCTGFRPDLGHLTPLRLRTRDGLIPTQGTRAVAEPRLHLLGYGDWTGPASATLIGVGRTARDAVTQITAQLQTSQPPR</sequence>
<proteinExistence type="predicted"/>
<dbReference type="SUPFAM" id="SSF51905">
    <property type="entry name" value="FAD/NAD(P)-binding domain"/>
    <property type="match status" value="2"/>
</dbReference>
<feature type="region of interest" description="Disordered" evidence="2">
    <location>
        <begin position="1"/>
        <end position="24"/>
    </location>
</feature>
<dbReference type="NCBIfam" id="NF040505">
    <property type="entry name" value="ArsO_flavin_mono"/>
    <property type="match status" value="1"/>
</dbReference>
<dbReference type="PANTHER" id="PTHR43539">
    <property type="entry name" value="FLAVIN-BINDING MONOOXYGENASE-LIKE PROTEIN (AFU_ORTHOLOGUE AFUA_4G09220)"/>
    <property type="match status" value="1"/>
</dbReference>
<comment type="caution">
    <text evidence="3">The sequence shown here is derived from an EMBL/GenBank/DDBJ whole genome shotgun (WGS) entry which is preliminary data.</text>
</comment>
<dbReference type="InterPro" id="IPR036188">
    <property type="entry name" value="FAD/NAD-bd_sf"/>
</dbReference>
<reference evidence="4" key="1">
    <citation type="journal article" date="2019" name="Int. J. Syst. Evol. Microbiol.">
        <title>The Global Catalogue of Microorganisms (GCM) 10K type strain sequencing project: providing services to taxonomists for standard genome sequencing and annotation.</title>
        <authorList>
            <consortium name="The Broad Institute Genomics Platform"/>
            <consortium name="The Broad Institute Genome Sequencing Center for Infectious Disease"/>
            <person name="Wu L."/>
            <person name="Ma J."/>
        </authorList>
    </citation>
    <scope>NUCLEOTIDE SEQUENCE [LARGE SCALE GENOMIC DNA]</scope>
    <source>
        <strain evidence="4">JCM 10696</strain>
    </source>
</reference>
<dbReference type="Pfam" id="PF13738">
    <property type="entry name" value="Pyr_redox_3"/>
    <property type="match status" value="1"/>
</dbReference>
<dbReference type="PANTHER" id="PTHR43539:SF78">
    <property type="entry name" value="FLAVIN-CONTAINING MONOOXYGENASE"/>
    <property type="match status" value="1"/>
</dbReference>
<dbReference type="EMBL" id="BAAAHH010000017">
    <property type="protein sequence ID" value="GAA0956117.1"/>
    <property type="molecule type" value="Genomic_DNA"/>
</dbReference>
<protein>
    <submittedName>
        <fullName evidence="3">ArsO family NAD(P)H-dependent flavin-containing monooxygenase</fullName>
    </submittedName>
</protein>
<dbReference type="PRINTS" id="PR00469">
    <property type="entry name" value="PNDRDTASEII"/>
</dbReference>
<evidence type="ECO:0000256" key="1">
    <source>
        <dbReference type="ARBA" id="ARBA00023002"/>
    </source>
</evidence>
<accession>A0ABP4BZF9</accession>
<keyword evidence="3" id="KW-0503">Monooxygenase</keyword>
<name>A0ABP4BZF9_9ACTN</name>
<evidence type="ECO:0000313" key="4">
    <source>
        <dbReference type="Proteomes" id="UP001500665"/>
    </source>
</evidence>
<organism evidence="3 4">
    <name type="scientific">Actinocorallia libanotica</name>
    <dbReference type="NCBI Taxonomy" id="46162"/>
    <lineage>
        <taxon>Bacteria</taxon>
        <taxon>Bacillati</taxon>
        <taxon>Actinomycetota</taxon>
        <taxon>Actinomycetes</taxon>
        <taxon>Streptosporangiales</taxon>
        <taxon>Thermomonosporaceae</taxon>
        <taxon>Actinocorallia</taxon>
    </lineage>
</organism>
<dbReference type="Proteomes" id="UP001500665">
    <property type="component" value="Unassembled WGS sequence"/>
</dbReference>
<dbReference type="PRINTS" id="PR00368">
    <property type="entry name" value="FADPNR"/>
</dbReference>